<sequence length="272" mass="30881">MWTASVAISPVAKTTYLKLPTTTQSHLYKRRAYPHTLRVTFQDGQSQPVNYTQSDHLTPQENHNDQTVSPSPSPERGDDETGQKPHLPRTNLVTQTPGPLSIDPLPQTRIGTSQGTTEAGDRSNQEKEPHQLSSDISDDAKAKVVAKNGHMMQQHSRKIFCTPFRVRWFQTSGYHALQKPPRLQANTDIRVGDLFVHYRLSRDGKEQPICLWMLDFDETMVLQWNSVTLDTAKHPHMPDRHLKMNSTGPMWVKRATARKAARPNAYNIRDAT</sequence>
<accession>A0A4Y7PJI1</accession>
<feature type="compositionally biased region" description="Polar residues" evidence="1">
    <location>
        <begin position="42"/>
        <end position="70"/>
    </location>
</feature>
<dbReference type="AlphaFoldDB" id="A0A4Y7PJI1"/>
<evidence type="ECO:0000313" key="3">
    <source>
        <dbReference type="Proteomes" id="UP000294933"/>
    </source>
</evidence>
<gene>
    <name evidence="2" type="ORF">BD410DRAFT_845414</name>
</gene>
<dbReference type="Proteomes" id="UP000294933">
    <property type="component" value="Unassembled WGS sequence"/>
</dbReference>
<proteinExistence type="predicted"/>
<protein>
    <submittedName>
        <fullName evidence="2">Uncharacterized protein</fullName>
    </submittedName>
</protein>
<name>A0A4Y7PJI1_9AGAM</name>
<dbReference type="EMBL" id="ML170287">
    <property type="protein sequence ID" value="TDL15161.1"/>
    <property type="molecule type" value="Genomic_DNA"/>
</dbReference>
<dbReference type="VEuPathDB" id="FungiDB:BD410DRAFT_845414"/>
<feature type="compositionally biased region" description="Basic and acidic residues" evidence="1">
    <location>
        <begin position="119"/>
        <end position="130"/>
    </location>
</feature>
<evidence type="ECO:0000313" key="2">
    <source>
        <dbReference type="EMBL" id="TDL15161.1"/>
    </source>
</evidence>
<feature type="region of interest" description="Disordered" evidence="1">
    <location>
        <begin position="42"/>
        <end position="138"/>
    </location>
</feature>
<reference evidence="2 3" key="1">
    <citation type="submission" date="2018-06" db="EMBL/GenBank/DDBJ databases">
        <title>A transcriptomic atlas of mushroom development highlights an independent origin of complex multicellularity.</title>
        <authorList>
            <consortium name="DOE Joint Genome Institute"/>
            <person name="Krizsan K."/>
            <person name="Almasi E."/>
            <person name="Merenyi Z."/>
            <person name="Sahu N."/>
            <person name="Viragh M."/>
            <person name="Koszo T."/>
            <person name="Mondo S."/>
            <person name="Kiss B."/>
            <person name="Balint B."/>
            <person name="Kues U."/>
            <person name="Barry K."/>
            <person name="Hegedus J.C."/>
            <person name="Henrissat B."/>
            <person name="Johnson J."/>
            <person name="Lipzen A."/>
            <person name="Ohm R."/>
            <person name="Nagy I."/>
            <person name="Pangilinan J."/>
            <person name="Yan J."/>
            <person name="Xiong Y."/>
            <person name="Grigoriev I.V."/>
            <person name="Hibbett D.S."/>
            <person name="Nagy L.G."/>
        </authorList>
    </citation>
    <scope>NUCLEOTIDE SEQUENCE [LARGE SCALE GENOMIC DNA]</scope>
    <source>
        <strain evidence="2 3">SZMC22713</strain>
    </source>
</reference>
<keyword evidence="3" id="KW-1185">Reference proteome</keyword>
<evidence type="ECO:0000256" key="1">
    <source>
        <dbReference type="SAM" id="MobiDB-lite"/>
    </source>
</evidence>
<organism evidence="2 3">
    <name type="scientific">Rickenella mellea</name>
    <dbReference type="NCBI Taxonomy" id="50990"/>
    <lineage>
        <taxon>Eukaryota</taxon>
        <taxon>Fungi</taxon>
        <taxon>Dikarya</taxon>
        <taxon>Basidiomycota</taxon>
        <taxon>Agaricomycotina</taxon>
        <taxon>Agaricomycetes</taxon>
        <taxon>Hymenochaetales</taxon>
        <taxon>Rickenellaceae</taxon>
        <taxon>Rickenella</taxon>
    </lineage>
</organism>